<accession>A0A284RUT1</accession>
<dbReference type="Proteomes" id="UP000219338">
    <property type="component" value="Unassembled WGS sequence"/>
</dbReference>
<keyword evidence="2" id="KW-1185">Reference proteome</keyword>
<name>A0A284RUT1_ARMOS</name>
<gene>
    <name evidence="1" type="ORF">ARMOST_15956</name>
</gene>
<dbReference type="EMBL" id="FUEG01000017">
    <property type="protein sequence ID" value="SJL12529.1"/>
    <property type="molecule type" value="Genomic_DNA"/>
</dbReference>
<protein>
    <submittedName>
        <fullName evidence="1">Uncharacterized protein</fullName>
    </submittedName>
</protein>
<organism evidence="1 2">
    <name type="scientific">Armillaria ostoyae</name>
    <name type="common">Armillaria root rot fungus</name>
    <dbReference type="NCBI Taxonomy" id="47428"/>
    <lineage>
        <taxon>Eukaryota</taxon>
        <taxon>Fungi</taxon>
        <taxon>Dikarya</taxon>
        <taxon>Basidiomycota</taxon>
        <taxon>Agaricomycotina</taxon>
        <taxon>Agaricomycetes</taxon>
        <taxon>Agaricomycetidae</taxon>
        <taxon>Agaricales</taxon>
        <taxon>Marasmiineae</taxon>
        <taxon>Physalacriaceae</taxon>
        <taxon>Armillaria</taxon>
    </lineage>
</organism>
<proteinExistence type="predicted"/>
<reference evidence="2" key="1">
    <citation type="journal article" date="2017" name="Nat. Ecol. Evol.">
        <title>Genome expansion and lineage-specific genetic innovations in the forest pathogenic fungi Armillaria.</title>
        <authorList>
            <person name="Sipos G."/>
            <person name="Prasanna A.N."/>
            <person name="Walter M.C."/>
            <person name="O'Connor E."/>
            <person name="Balint B."/>
            <person name="Krizsan K."/>
            <person name="Kiss B."/>
            <person name="Hess J."/>
            <person name="Varga T."/>
            <person name="Slot J."/>
            <person name="Riley R."/>
            <person name="Boka B."/>
            <person name="Rigling D."/>
            <person name="Barry K."/>
            <person name="Lee J."/>
            <person name="Mihaltcheva S."/>
            <person name="LaButti K."/>
            <person name="Lipzen A."/>
            <person name="Waldron R."/>
            <person name="Moloney N.M."/>
            <person name="Sperisen C."/>
            <person name="Kredics L."/>
            <person name="Vagvoelgyi C."/>
            <person name="Patrignani A."/>
            <person name="Fitzpatrick D."/>
            <person name="Nagy I."/>
            <person name="Doyle S."/>
            <person name="Anderson J.B."/>
            <person name="Grigoriev I.V."/>
            <person name="Gueldener U."/>
            <person name="Muensterkoetter M."/>
            <person name="Nagy L.G."/>
        </authorList>
    </citation>
    <scope>NUCLEOTIDE SEQUENCE [LARGE SCALE GENOMIC DNA]</scope>
    <source>
        <strain evidence="2">C18/9</strain>
    </source>
</reference>
<evidence type="ECO:0000313" key="2">
    <source>
        <dbReference type="Proteomes" id="UP000219338"/>
    </source>
</evidence>
<dbReference type="OrthoDB" id="3269050at2759"/>
<dbReference type="AlphaFoldDB" id="A0A284RUT1"/>
<evidence type="ECO:0000313" key="1">
    <source>
        <dbReference type="EMBL" id="SJL12529.1"/>
    </source>
</evidence>
<sequence>MTINGAGALARHILTPPSTRAKTYSSEPWRRWLSVQRSDELSLPGTTLRFQFQAQGSSAFEPLAATITSARVSQHDSLDTMPWTPSMDDHLRRAIRDIQAVIPDWFEVISDSDNRPETELWEGWMWEVSTWFGNNTELAAHRLLHRLQGRYIPRPFGVVRLYVTPEPTLLHCMSGLGRRSRTRSRIYLWR</sequence>